<comment type="similarity">
    <text evidence="3 13">Belongs to the pantothenate synthetase family.</text>
</comment>
<evidence type="ECO:0000256" key="2">
    <source>
        <dbReference type="ARBA" id="ARBA00004990"/>
    </source>
</evidence>
<evidence type="ECO:0000256" key="8">
    <source>
        <dbReference type="ARBA" id="ARBA00022655"/>
    </source>
</evidence>
<name>A0A7C4QUD1_9PLAN</name>
<keyword evidence="7 13" id="KW-0436">Ligase</keyword>
<evidence type="ECO:0000256" key="11">
    <source>
        <dbReference type="ARBA" id="ARBA00048258"/>
    </source>
</evidence>
<feature type="binding site" evidence="13">
    <location>
        <begin position="184"/>
        <end position="187"/>
    </location>
    <ligand>
        <name>ATP</name>
        <dbReference type="ChEBI" id="CHEBI:30616"/>
    </ligand>
</feature>
<comment type="subcellular location">
    <subcellularLocation>
        <location evidence="1 13">Cytoplasm</location>
    </subcellularLocation>
</comment>
<feature type="binding site" evidence="13">
    <location>
        <position position="153"/>
    </location>
    <ligand>
        <name>(R)-pantoate</name>
        <dbReference type="ChEBI" id="CHEBI:15980"/>
    </ligand>
</feature>
<dbReference type="InterPro" id="IPR004821">
    <property type="entry name" value="Cyt_trans-like"/>
</dbReference>
<feature type="binding site" evidence="13">
    <location>
        <position position="176"/>
    </location>
    <ligand>
        <name>ATP</name>
        <dbReference type="ChEBI" id="CHEBI:30616"/>
    </ligand>
</feature>
<dbReference type="NCBIfam" id="TIGR00125">
    <property type="entry name" value="cyt_tran_rel"/>
    <property type="match status" value="1"/>
</dbReference>
<comment type="catalytic activity">
    <reaction evidence="11 13">
        <text>(R)-pantoate + beta-alanine + ATP = (R)-pantothenate + AMP + diphosphate + H(+)</text>
        <dbReference type="Rhea" id="RHEA:10912"/>
        <dbReference type="ChEBI" id="CHEBI:15378"/>
        <dbReference type="ChEBI" id="CHEBI:15980"/>
        <dbReference type="ChEBI" id="CHEBI:29032"/>
        <dbReference type="ChEBI" id="CHEBI:30616"/>
        <dbReference type="ChEBI" id="CHEBI:33019"/>
        <dbReference type="ChEBI" id="CHEBI:57966"/>
        <dbReference type="ChEBI" id="CHEBI:456215"/>
        <dbReference type="EC" id="6.3.2.1"/>
    </reaction>
</comment>
<dbReference type="Pfam" id="PF02569">
    <property type="entry name" value="Pantoate_ligase"/>
    <property type="match status" value="1"/>
</dbReference>
<comment type="miscellaneous">
    <text evidence="13">The reaction proceeds by a bi uni uni bi ping pong mechanism.</text>
</comment>
<dbReference type="Gene3D" id="3.40.50.620">
    <property type="entry name" value="HUPs"/>
    <property type="match status" value="1"/>
</dbReference>
<proteinExistence type="inferred from homology"/>
<reference evidence="14" key="1">
    <citation type="journal article" date="2020" name="mSystems">
        <title>Genome- and Community-Level Interaction Insights into Carbon Utilization and Element Cycling Functions of Hydrothermarchaeota in Hydrothermal Sediment.</title>
        <authorList>
            <person name="Zhou Z."/>
            <person name="Liu Y."/>
            <person name="Xu W."/>
            <person name="Pan J."/>
            <person name="Luo Z.H."/>
            <person name="Li M."/>
        </authorList>
    </citation>
    <scope>NUCLEOTIDE SEQUENCE [LARGE SCALE GENOMIC DNA]</scope>
    <source>
        <strain evidence="14">SpSt-508</strain>
    </source>
</reference>
<evidence type="ECO:0000256" key="4">
    <source>
        <dbReference type="ARBA" id="ARBA00012219"/>
    </source>
</evidence>
<evidence type="ECO:0000256" key="9">
    <source>
        <dbReference type="ARBA" id="ARBA00022741"/>
    </source>
</evidence>
<dbReference type="NCBIfam" id="TIGR00018">
    <property type="entry name" value="panC"/>
    <property type="match status" value="1"/>
</dbReference>
<dbReference type="GO" id="GO:0005829">
    <property type="term" value="C:cytosol"/>
    <property type="evidence" value="ECO:0007669"/>
    <property type="project" value="TreeGrafter"/>
</dbReference>
<dbReference type="InterPro" id="IPR042176">
    <property type="entry name" value="Pantoate_ligase_C"/>
</dbReference>
<evidence type="ECO:0000256" key="7">
    <source>
        <dbReference type="ARBA" id="ARBA00022598"/>
    </source>
</evidence>
<feature type="binding site" evidence="13">
    <location>
        <begin position="147"/>
        <end position="150"/>
    </location>
    <ligand>
        <name>ATP</name>
        <dbReference type="ChEBI" id="CHEBI:30616"/>
    </ligand>
</feature>
<comment type="subunit">
    <text evidence="13">Homodimer.</text>
</comment>
<dbReference type="HAMAP" id="MF_00158">
    <property type="entry name" value="PanC"/>
    <property type="match status" value="1"/>
</dbReference>
<protein>
    <recommendedName>
        <fullName evidence="5 13">Pantothenate synthetase</fullName>
        <shortName evidence="13">PS</shortName>
        <ecNumber evidence="4 13">6.3.2.1</ecNumber>
    </recommendedName>
    <alternativeName>
        <fullName evidence="13">Pantoate--beta-alanine ligase</fullName>
    </alternativeName>
    <alternativeName>
        <fullName evidence="13">Pantoate-activating enzyme</fullName>
    </alternativeName>
</protein>
<keyword evidence="6 13" id="KW-0963">Cytoplasm</keyword>
<dbReference type="GO" id="GO:0005524">
    <property type="term" value="F:ATP binding"/>
    <property type="evidence" value="ECO:0007669"/>
    <property type="project" value="UniProtKB-KW"/>
</dbReference>
<keyword evidence="9 13" id="KW-0547">Nucleotide-binding</keyword>
<keyword evidence="8 13" id="KW-0566">Pantothenate biosynthesis</keyword>
<accession>A0A7C4QUD1</accession>
<gene>
    <name evidence="13" type="primary">panC</name>
    <name evidence="14" type="ORF">ENS64_05020</name>
</gene>
<dbReference type="EC" id="6.3.2.1" evidence="4 13"/>
<evidence type="ECO:0000256" key="1">
    <source>
        <dbReference type="ARBA" id="ARBA00004496"/>
    </source>
</evidence>
<keyword evidence="10 13" id="KW-0067">ATP-binding</keyword>
<dbReference type="GO" id="GO:0004592">
    <property type="term" value="F:pantoate-beta-alanine ligase activity"/>
    <property type="evidence" value="ECO:0007669"/>
    <property type="project" value="UniProtKB-UniRule"/>
</dbReference>
<dbReference type="PANTHER" id="PTHR21299">
    <property type="entry name" value="CYTIDYLATE KINASE/PANTOATE-BETA-ALANINE LIGASE"/>
    <property type="match status" value="1"/>
</dbReference>
<dbReference type="InterPro" id="IPR014729">
    <property type="entry name" value="Rossmann-like_a/b/a_fold"/>
</dbReference>
<comment type="caution">
    <text evidence="14">The sequence shown here is derived from an EMBL/GenBank/DDBJ whole genome shotgun (WGS) entry which is preliminary data.</text>
</comment>
<dbReference type="InterPro" id="IPR003721">
    <property type="entry name" value="Pantoate_ligase"/>
</dbReference>
<feature type="binding site" evidence="13">
    <location>
        <position position="61"/>
    </location>
    <ligand>
        <name>beta-alanine</name>
        <dbReference type="ChEBI" id="CHEBI:57966"/>
    </ligand>
</feature>
<evidence type="ECO:0000256" key="6">
    <source>
        <dbReference type="ARBA" id="ARBA00022490"/>
    </source>
</evidence>
<organism evidence="14">
    <name type="scientific">Schlesneria paludicola</name>
    <dbReference type="NCBI Taxonomy" id="360056"/>
    <lineage>
        <taxon>Bacteria</taxon>
        <taxon>Pseudomonadati</taxon>
        <taxon>Planctomycetota</taxon>
        <taxon>Planctomycetia</taxon>
        <taxon>Planctomycetales</taxon>
        <taxon>Planctomycetaceae</taxon>
        <taxon>Schlesneria</taxon>
    </lineage>
</organism>
<evidence type="ECO:0000313" key="14">
    <source>
        <dbReference type="EMBL" id="HGT38610.1"/>
    </source>
</evidence>
<feature type="binding site" evidence="13">
    <location>
        <begin position="30"/>
        <end position="37"/>
    </location>
    <ligand>
        <name>ATP</name>
        <dbReference type="ChEBI" id="CHEBI:30616"/>
    </ligand>
</feature>
<dbReference type="Gene3D" id="3.30.1300.10">
    <property type="entry name" value="Pantoate-beta-alanine ligase, C-terminal domain"/>
    <property type="match status" value="1"/>
</dbReference>
<comment type="function">
    <text evidence="12 13">Catalyzes the condensation of pantoate with beta-alanine in an ATP-dependent reaction via a pantoyl-adenylate intermediate.</text>
</comment>
<dbReference type="AlphaFoldDB" id="A0A7C4QUD1"/>
<evidence type="ECO:0000256" key="3">
    <source>
        <dbReference type="ARBA" id="ARBA00009256"/>
    </source>
</evidence>
<dbReference type="GO" id="GO:0015940">
    <property type="term" value="P:pantothenate biosynthetic process"/>
    <property type="evidence" value="ECO:0007669"/>
    <property type="project" value="UniProtKB-UniRule"/>
</dbReference>
<dbReference type="EMBL" id="DSVQ01000010">
    <property type="protein sequence ID" value="HGT38610.1"/>
    <property type="molecule type" value="Genomic_DNA"/>
</dbReference>
<evidence type="ECO:0000256" key="10">
    <source>
        <dbReference type="ARBA" id="ARBA00022840"/>
    </source>
</evidence>
<dbReference type="CDD" id="cd00560">
    <property type="entry name" value="PanC"/>
    <property type="match status" value="1"/>
</dbReference>
<evidence type="ECO:0000256" key="13">
    <source>
        <dbReference type="HAMAP-Rule" id="MF_00158"/>
    </source>
</evidence>
<evidence type="ECO:0000256" key="5">
    <source>
        <dbReference type="ARBA" id="ARBA00014155"/>
    </source>
</evidence>
<dbReference type="UniPathway" id="UPA00028">
    <property type="reaction ID" value="UER00005"/>
</dbReference>
<feature type="active site" description="Proton donor" evidence="13">
    <location>
        <position position="37"/>
    </location>
</feature>
<feature type="binding site" evidence="13">
    <location>
        <position position="61"/>
    </location>
    <ligand>
        <name>(R)-pantoate</name>
        <dbReference type="ChEBI" id="CHEBI:15980"/>
    </ligand>
</feature>
<evidence type="ECO:0000256" key="12">
    <source>
        <dbReference type="ARBA" id="ARBA00055042"/>
    </source>
</evidence>
<dbReference type="SUPFAM" id="SSF52374">
    <property type="entry name" value="Nucleotidylyl transferase"/>
    <property type="match status" value="1"/>
</dbReference>
<comment type="pathway">
    <text evidence="2 13">Cofactor biosynthesis; (R)-pantothenate biosynthesis; (R)-pantothenate from (R)-pantoate and beta-alanine: step 1/1.</text>
</comment>
<dbReference type="PANTHER" id="PTHR21299:SF1">
    <property type="entry name" value="PANTOATE--BETA-ALANINE LIGASE"/>
    <property type="match status" value="1"/>
</dbReference>
<sequence length="283" mass="31349">MDVVEDIPEVRKAVALARRRDLAVGFVPTMGALHAGHRSLIDAARRECGYVVVSIFVNPTQFAPHEDLARYPRPKHQDLALCREAGADLVFYPAVETMYPPGAATYVHVDGLSAIWEGAVRPTHFRGVTTVVMKLLHIVQPDAAYFGQKDYQQQVIIRQMVRDLDVPVEIRTGPTIRDADGLALSSRNAYLSPAERQSGLCLWQALQRGAAALNSGERSPTKLASLMQQHIRQTPGVELDYAVVVDPWTLRELQDPQPEMVALVAARVGSTRLIDNAIWRLES</sequence>
<dbReference type="FunFam" id="3.40.50.620:FF:000114">
    <property type="entry name" value="Pantothenate synthetase"/>
    <property type="match status" value="1"/>
</dbReference>